<dbReference type="InterPro" id="IPR005625">
    <property type="entry name" value="PepSY-ass_TM"/>
</dbReference>
<dbReference type="Gene3D" id="3.40.50.80">
    <property type="entry name" value="Nucleotide-binding domain of ferredoxin-NADP reductase (FNR) module"/>
    <property type="match status" value="1"/>
</dbReference>
<dbReference type="GO" id="GO:0005829">
    <property type="term" value="C:cytosol"/>
    <property type="evidence" value="ECO:0007669"/>
    <property type="project" value="TreeGrafter"/>
</dbReference>
<feature type="domain" description="Flavodoxin-like" evidence="5">
    <location>
        <begin position="334"/>
        <end position="467"/>
    </location>
</feature>
<dbReference type="PANTHER" id="PTHR19384">
    <property type="entry name" value="NITRIC OXIDE SYNTHASE-RELATED"/>
    <property type="match status" value="1"/>
</dbReference>
<dbReference type="SUPFAM" id="SSF52343">
    <property type="entry name" value="Ferredoxin reductase-like, C-terminal NADP-linked domain"/>
    <property type="match status" value="1"/>
</dbReference>
<accession>A0A4D7QIG9</accession>
<dbReference type="InterPro" id="IPR008254">
    <property type="entry name" value="Flavodoxin/NO_synth"/>
</dbReference>
<protein>
    <recommendedName>
        <fullName evidence="3">NADPH--hemoprotein reductase</fullName>
        <ecNumber evidence="3">1.6.2.4</ecNumber>
    </recommendedName>
</protein>
<keyword evidence="1" id="KW-0285">Flavoprotein</keyword>
<keyword evidence="4" id="KW-0472">Membrane</keyword>
<keyword evidence="4" id="KW-0812">Transmembrane</keyword>
<dbReference type="GO" id="GO:0004783">
    <property type="term" value="F:sulfite reductase (NADPH) activity"/>
    <property type="evidence" value="ECO:0007669"/>
    <property type="project" value="TreeGrafter"/>
</dbReference>
<dbReference type="InterPro" id="IPR039261">
    <property type="entry name" value="FNR_nucleotide-bd"/>
</dbReference>
<dbReference type="Proteomes" id="UP000298588">
    <property type="component" value="Chromosome"/>
</dbReference>
<keyword evidence="2" id="KW-0288">FMN</keyword>
<evidence type="ECO:0000259" key="6">
    <source>
        <dbReference type="PROSITE" id="PS51384"/>
    </source>
</evidence>
<evidence type="ECO:0000256" key="4">
    <source>
        <dbReference type="SAM" id="Phobius"/>
    </source>
</evidence>
<evidence type="ECO:0000256" key="2">
    <source>
        <dbReference type="ARBA" id="ARBA00022643"/>
    </source>
</evidence>
<keyword evidence="4" id="KW-1133">Transmembrane helix</keyword>
<feature type="transmembrane region" description="Helical" evidence="4">
    <location>
        <begin position="168"/>
        <end position="189"/>
    </location>
</feature>
<dbReference type="InterPro" id="IPR001433">
    <property type="entry name" value="OxRdtase_FAD/NAD-bd"/>
</dbReference>
<dbReference type="SUPFAM" id="SSF63380">
    <property type="entry name" value="Riboflavin synthase domain-like"/>
    <property type="match status" value="1"/>
</dbReference>
<reference evidence="7 8" key="1">
    <citation type="submission" date="2019-04" db="EMBL/GenBank/DDBJ databases">
        <title>Phreatobacter aquaticus sp. nov.</title>
        <authorList>
            <person name="Choi A."/>
            <person name="Baek K."/>
        </authorList>
    </citation>
    <scope>NUCLEOTIDE SEQUENCE [LARGE SCALE GENOMIC DNA]</scope>
    <source>
        <strain evidence="7 8">NMCR1094</strain>
    </source>
</reference>
<feature type="transmembrane region" description="Helical" evidence="4">
    <location>
        <begin position="123"/>
        <end position="147"/>
    </location>
</feature>
<dbReference type="RefSeq" id="WP_137100547.1">
    <property type="nucleotide sequence ID" value="NZ_CP039865.1"/>
</dbReference>
<gene>
    <name evidence="7" type="ORF">E8L99_16365</name>
</gene>
<dbReference type="InterPro" id="IPR017938">
    <property type="entry name" value="Riboflavin_synthase-like_b-brl"/>
</dbReference>
<dbReference type="Pfam" id="PF03929">
    <property type="entry name" value="PepSY_TM"/>
    <property type="match status" value="1"/>
</dbReference>
<evidence type="ECO:0000313" key="8">
    <source>
        <dbReference type="Proteomes" id="UP000298588"/>
    </source>
</evidence>
<dbReference type="Gene3D" id="3.40.50.360">
    <property type="match status" value="1"/>
</dbReference>
<dbReference type="KEGG" id="paqt:E8L99_16365"/>
<dbReference type="GO" id="GO:0010181">
    <property type="term" value="F:FMN binding"/>
    <property type="evidence" value="ECO:0007669"/>
    <property type="project" value="InterPro"/>
</dbReference>
<feature type="domain" description="FAD-binding FR-type" evidence="6">
    <location>
        <begin position="483"/>
        <end position="600"/>
    </location>
</feature>
<name>A0A4D7QIG9_9HYPH</name>
<evidence type="ECO:0000313" key="7">
    <source>
        <dbReference type="EMBL" id="QCK87218.1"/>
    </source>
</evidence>
<dbReference type="CDD" id="cd06201">
    <property type="entry name" value="SiR_like2"/>
    <property type="match status" value="1"/>
</dbReference>
<dbReference type="PANTHER" id="PTHR19384:SF17">
    <property type="entry name" value="NADPH--CYTOCHROME P450 REDUCTASE"/>
    <property type="match status" value="1"/>
</dbReference>
<evidence type="ECO:0000259" key="5">
    <source>
        <dbReference type="PROSITE" id="PS50902"/>
    </source>
</evidence>
<dbReference type="PRINTS" id="PR00371">
    <property type="entry name" value="FPNCR"/>
</dbReference>
<dbReference type="PROSITE" id="PS51384">
    <property type="entry name" value="FAD_FR"/>
    <property type="match status" value="1"/>
</dbReference>
<organism evidence="7 8">
    <name type="scientific">Phreatobacter aquaticus</name>
    <dbReference type="NCBI Taxonomy" id="2570229"/>
    <lineage>
        <taxon>Bacteria</taxon>
        <taxon>Pseudomonadati</taxon>
        <taxon>Pseudomonadota</taxon>
        <taxon>Alphaproteobacteria</taxon>
        <taxon>Hyphomicrobiales</taxon>
        <taxon>Phreatobacteraceae</taxon>
        <taxon>Phreatobacter</taxon>
    </lineage>
</organism>
<keyword evidence="8" id="KW-1185">Reference proteome</keyword>
<sequence>MLRTLHSVTGLAAAILVVVLALSGAILSVNPVSEWMAAPAVRSGHTEIAALADVVAARRPEVDKIVRTASGTLVVSYFDGTSAGSEVVDPETGAALGPHAPSGFTRMVTNLHRSLLLGQTGRAVAGLGAAAMVILTMSGALMLMARLGGWRAILRPVRGTPMQRWHAGIGRLTMVALLLSSLTGTYMALATFELVPDGSAQASKSSEGVGGPRLPVGKVAALAAVDLADLRELAFPYAGDPTDTYTLTTSRGVSQIDAATGEVLTFEAHAAGSRFYEFVYMLHTGQGLWPLGLLLGLSATAVPLFAATGALIWWRRFKAMPRFPGNASAASAETIILVGSEGGSTWGFAAALHQSLTAAGQRVRTVPMNAIGSPYPKAARMLILPATYGEGTAPASASAFLARLDGLDMRLPVAVLGFGDRQFPRFCGFADTVSAALDARGWPSLLSLCRIDRQSAQEFARWGEDLGVALGLDLNLKAVAARPKTFSLELVRRVDYGAEVQAPTAILSFAMPADSRHGAWWRTLFPAGLPQFEPGDIVGIIPPGSDRPRYYSLASANRDGVLEICVRKQPGGHCSTFLHDLDLGGRIESFIRPNPAFRPSAGKAPLVLIGAGAGIGPLVGFTRHNETGRPIHLYWGGRNPASDFLYREELTECLADQRLTALRTAFSRVPGGGYVQGRLAEDGAELLDMIRKGAQILVCGGRDMAVGVERTLEAILKPAGLDLARLKEEGRYVADVY</sequence>
<evidence type="ECO:0000256" key="1">
    <source>
        <dbReference type="ARBA" id="ARBA00022630"/>
    </source>
</evidence>
<dbReference type="OrthoDB" id="9816402at2"/>
<feature type="transmembrane region" description="Helical" evidence="4">
    <location>
        <begin position="288"/>
        <end position="314"/>
    </location>
</feature>
<dbReference type="Gene3D" id="2.40.30.10">
    <property type="entry name" value="Translation factors"/>
    <property type="match status" value="1"/>
</dbReference>
<dbReference type="SUPFAM" id="SSF52218">
    <property type="entry name" value="Flavoproteins"/>
    <property type="match status" value="1"/>
</dbReference>
<dbReference type="InterPro" id="IPR001709">
    <property type="entry name" value="Flavoprot_Pyr_Nucl_cyt_Rdtase"/>
</dbReference>
<dbReference type="InterPro" id="IPR017927">
    <property type="entry name" value="FAD-bd_FR_type"/>
</dbReference>
<dbReference type="AlphaFoldDB" id="A0A4D7QIG9"/>
<dbReference type="PROSITE" id="PS50902">
    <property type="entry name" value="FLAVODOXIN_LIKE"/>
    <property type="match status" value="1"/>
</dbReference>
<dbReference type="GO" id="GO:0050660">
    <property type="term" value="F:flavin adenine dinucleotide binding"/>
    <property type="evidence" value="ECO:0007669"/>
    <property type="project" value="TreeGrafter"/>
</dbReference>
<dbReference type="EC" id="1.6.2.4" evidence="3"/>
<evidence type="ECO:0000256" key="3">
    <source>
        <dbReference type="ARBA" id="ARBA00023797"/>
    </source>
</evidence>
<proteinExistence type="predicted"/>
<dbReference type="Pfam" id="PF00175">
    <property type="entry name" value="NAD_binding_1"/>
    <property type="match status" value="1"/>
</dbReference>
<dbReference type="InterPro" id="IPR029039">
    <property type="entry name" value="Flavoprotein-like_sf"/>
</dbReference>
<dbReference type="EMBL" id="CP039865">
    <property type="protein sequence ID" value="QCK87218.1"/>
    <property type="molecule type" value="Genomic_DNA"/>
</dbReference>
<dbReference type="Pfam" id="PF00258">
    <property type="entry name" value="Flavodoxin_1"/>
    <property type="match status" value="1"/>
</dbReference>